<dbReference type="InterPro" id="IPR028974">
    <property type="entry name" value="TSP_type-3_rpt"/>
</dbReference>
<accession>A0A1G7EFC9</accession>
<dbReference type="OrthoDB" id="1522982at2"/>
<dbReference type="SUPFAM" id="SSF103647">
    <property type="entry name" value="TSP type-3 repeat"/>
    <property type="match status" value="1"/>
</dbReference>
<gene>
    <name evidence="7" type="ORF">SAMN05421544_11555</name>
</gene>
<evidence type="ECO:0000256" key="2">
    <source>
        <dbReference type="ARBA" id="ARBA00023136"/>
    </source>
</evidence>
<dbReference type="InterPro" id="IPR036737">
    <property type="entry name" value="OmpA-like_sf"/>
</dbReference>
<dbReference type="STRING" id="1071918.SAMN05421544_11555"/>
<dbReference type="PANTHER" id="PTHR30329">
    <property type="entry name" value="STATOR ELEMENT OF FLAGELLAR MOTOR COMPLEX"/>
    <property type="match status" value="1"/>
</dbReference>
<name>A0A1G7EFC9_9FLAO</name>
<dbReference type="Proteomes" id="UP000198517">
    <property type="component" value="Unassembled WGS sequence"/>
</dbReference>
<dbReference type="SUPFAM" id="SSF103088">
    <property type="entry name" value="OmpA-like"/>
    <property type="match status" value="1"/>
</dbReference>
<keyword evidence="3" id="KW-0998">Cell outer membrane</keyword>
<evidence type="ECO:0000256" key="5">
    <source>
        <dbReference type="SAM" id="SignalP"/>
    </source>
</evidence>
<evidence type="ECO:0000256" key="1">
    <source>
        <dbReference type="ARBA" id="ARBA00004442"/>
    </source>
</evidence>
<dbReference type="InterPro" id="IPR006690">
    <property type="entry name" value="OMPA-like_CS"/>
</dbReference>
<dbReference type="GO" id="GO:0005509">
    <property type="term" value="F:calcium ion binding"/>
    <property type="evidence" value="ECO:0007669"/>
    <property type="project" value="InterPro"/>
</dbReference>
<dbReference type="RefSeq" id="WP_092737392.1">
    <property type="nucleotide sequence ID" value="NZ_FNAS01000015.1"/>
</dbReference>
<dbReference type="PROSITE" id="PS01068">
    <property type="entry name" value="OMPA_1"/>
    <property type="match status" value="1"/>
</dbReference>
<proteinExistence type="predicted"/>
<evidence type="ECO:0000256" key="3">
    <source>
        <dbReference type="ARBA" id="ARBA00023237"/>
    </source>
</evidence>
<keyword evidence="8" id="KW-1185">Reference proteome</keyword>
<feature type="signal peptide" evidence="5">
    <location>
        <begin position="1"/>
        <end position="20"/>
    </location>
</feature>
<dbReference type="CDD" id="cd07185">
    <property type="entry name" value="OmpA_C-like"/>
    <property type="match status" value="1"/>
</dbReference>
<dbReference type="PROSITE" id="PS51123">
    <property type="entry name" value="OMPA_2"/>
    <property type="match status" value="1"/>
</dbReference>
<dbReference type="Pfam" id="PF00691">
    <property type="entry name" value="OmpA"/>
    <property type="match status" value="1"/>
</dbReference>
<dbReference type="EMBL" id="FNAS01000015">
    <property type="protein sequence ID" value="SDE62352.1"/>
    <property type="molecule type" value="Genomic_DNA"/>
</dbReference>
<dbReference type="InterPro" id="IPR006664">
    <property type="entry name" value="OMP_bac"/>
</dbReference>
<reference evidence="7 8" key="1">
    <citation type="submission" date="2016-10" db="EMBL/GenBank/DDBJ databases">
        <authorList>
            <person name="de Groot N.N."/>
        </authorList>
    </citation>
    <scope>NUCLEOTIDE SEQUENCE [LARGE SCALE GENOMIC DNA]</scope>
    <source>
        <strain evidence="7 8">DSM 24015</strain>
    </source>
</reference>
<dbReference type="AlphaFoldDB" id="A0A1G7EFC9"/>
<feature type="chain" id="PRO_5011792533" evidence="5">
    <location>
        <begin position="21"/>
        <end position="480"/>
    </location>
</feature>
<dbReference type="PRINTS" id="PR01021">
    <property type="entry name" value="OMPADOMAIN"/>
</dbReference>
<keyword evidence="5" id="KW-0732">Signal</keyword>
<evidence type="ECO:0000313" key="7">
    <source>
        <dbReference type="EMBL" id="SDE62352.1"/>
    </source>
</evidence>
<comment type="subcellular location">
    <subcellularLocation>
        <location evidence="1">Cell outer membrane</location>
    </subcellularLocation>
</comment>
<dbReference type="InterPro" id="IPR050330">
    <property type="entry name" value="Bact_OuterMem_StrucFunc"/>
</dbReference>
<organism evidence="7 8">
    <name type="scientific">Riemerella columbipharyngis</name>
    <dbReference type="NCBI Taxonomy" id="1071918"/>
    <lineage>
        <taxon>Bacteria</taxon>
        <taxon>Pseudomonadati</taxon>
        <taxon>Bacteroidota</taxon>
        <taxon>Flavobacteriia</taxon>
        <taxon>Flavobacteriales</taxon>
        <taxon>Weeksellaceae</taxon>
        <taxon>Riemerella</taxon>
    </lineage>
</organism>
<dbReference type="InterPro" id="IPR006665">
    <property type="entry name" value="OmpA-like"/>
</dbReference>
<dbReference type="GO" id="GO:0009279">
    <property type="term" value="C:cell outer membrane"/>
    <property type="evidence" value="ECO:0007669"/>
    <property type="project" value="UniProtKB-SubCell"/>
</dbReference>
<feature type="domain" description="OmpA-like" evidence="6">
    <location>
        <begin position="361"/>
        <end position="480"/>
    </location>
</feature>
<evidence type="ECO:0000256" key="4">
    <source>
        <dbReference type="PROSITE-ProRule" id="PRU00473"/>
    </source>
</evidence>
<protein>
    <submittedName>
        <fullName evidence="7">OmpA-OmpF porin, OOP family</fullName>
    </submittedName>
</protein>
<evidence type="ECO:0000259" key="6">
    <source>
        <dbReference type="PROSITE" id="PS51123"/>
    </source>
</evidence>
<dbReference type="PANTHER" id="PTHR30329:SF21">
    <property type="entry name" value="LIPOPROTEIN YIAD-RELATED"/>
    <property type="match status" value="1"/>
</dbReference>
<sequence>MKLQIATLAFALSLPLALSAQDSTVSHSDKYPNTFSSGSADIHPFNNDTRRFNDWSVSIGGGVPLVQSADLTSIKNGNGKNVFGYSSYLSLDKAITHAFGLKLQYDRGETRQGFYNTKDHSGRGYAARTQYDAISILGDVNFSNLLRRVDNKSPYRWALHGYAGVGTLAYRAYLAHNGGAQKLMTEIKPFTFRSMFGQAGTGLKYKISNRLDLEGRLMYVVTGDDEFDGGGDQYSVVNEREEQNSDDFFNATLGLTFKLGKHETNVMWYDPLQNIYSKLDILADNTVDVKVCKNGDKDDDGVCDDWDRQLDTPTGARVDGAGVALDTDLDGVIDLYDQCVTVPGPVENHGCPVQSEAPASPVKETVMNLEGIEFDFDSSKILTSNKTILDNAVNYINSSTSNFNVIGATDDAGSVPYNQKLSERRANSVVNYLVKNGVKADRLHAIGKGKNDLKYPECRPVSKCPAWKNRANRRVYFEAK</sequence>
<evidence type="ECO:0000313" key="8">
    <source>
        <dbReference type="Proteomes" id="UP000198517"/>
    </source>
</evidence>
<keyword evidence="2 4" id="KW-0472">Membrane</keyword>
<dbReference type="Gene3D" id="3.30.1330.60">
    <property type="entry name" value="OmpA-like domain"/>
    <property type="match status" value="1"/>
</dbReference>